<proteinExistence type="predicted"/>
<protein>
    <submittedName>
        <fullName evidence="1">Uncharacterized protein</fullName>
    </submittedName>
</protein>
<evidence type="ECO:0000313" key="1">
    <source>
        <dbReference type="EMBL" id="MEQ2566484.1"/>
    </source>
</evidence>
<organism evidence="1 2">
    <name type="scientific">Ruminococcoides intestinihominis</name>
    <dbReference type="NCBI Taxonomy" id="3133161"/>
    <lineage>
        <taxon>Bacteria</taxon>
        <taxon>Bacillati</taxon>
        <taxon>Bacillota</taxon>
        <taxon>Clostridia</taxon>
        <taxon>Eubacteriales</taxon>
        <taxon>Oscillospiraceae</taxon>
        <taxon>Ruminococcoides</taxon>
    </lineage>
</organism>
<gene>
    <name evidence="1" type="ORF">ABFO16_09640</name>
</gene>
<keyword evidence="2" id="KW-1185">Reference proteome</keyword>
<dbReference type="EMBL" id="JBBMFI010000078">
    <property type="protein sequence ID" value="MEQ2566484.1"/>
    <property type="molecule type" value="Genomic_DNA"/>
</dbReference>
<accession>A0ABV1HVX4</accession>
<evidence type="ECO:0000313" key="2">
    <source>
        <dbReference type="Proteomes" id="UP001478133"/>
    </source>
</evidence>
<name>A0ABV1HVX4_9FIRM</name>
<dbReference type="Proteomes" id="UP001478133">
    <property type="component" value="Unassembled WGS sequence"/>
</dbReference>
<comment type="caution">
    <text evidence="1">The sequence shown here is derived from an EMBL/GenBank/DDBJ whole genome shotgun (WGS) entry which is preliminary data.</text>
</comment>
<reference evidence="1 2" key="1">
    <citation type="submission" date="2024-03" db="EMBL/GenBank/DDBJ databases">
        <title>Human intestinal bacterial collection.</title>
        <authorList>
            <person name="Pauvert C."/>
            <person name="Hitch T.C.A."/>
            <person name="Clavel T."/>
        </authorList>
    </citation>
    <scope>NUCLEOTIDE SEQUENCE [LARGE SCALE GENOMIC DNA]</scope>
    <source>
        <strain evidence="1 2">CLA-AP-H18</strain>
    </source>
</reference>
<sequence length="43" mass="5207">MAWHNGDFVLLHQFMKKTPLREIQKAKNEYSDLLERGFDNEKK</sequence>